<dbReference type="Pfam" id="PF00622">
    <property type="entry name" value="SPRY"/>
    <property type="match status" value="1"/>
</dbReference>
<dbReference type="InterPro" id="IPR003877">
    <property type="entry name" value="SPRY_dom"/>
</dbReference>
<dbReference type="EnsemblProtists" id="EKX52103">
    <property type="protein sequence ID" value="EKX52103"/>
    <property type="gene ID" value="GUITHDRAFT_150683"/>
</dbReference>
<dbReference type="Proteomes" id="UP000011087">
    <property type="component" value="Unassembled WGS sequence"/>
</dbReference>
<dbReference type="SUPFAM" id="SSF49899">
    <property type="entry name" value="Concanavalin A-like lectins/glucanases"/>
    <property type="match status" value="1"/>
</dbReference>
<reference evidence="2 4" key="1">
    <citation type="journal article" date="2012" name="Nature">
        <title>Algal genomes reveal evolutionary mosaicism and the fate of nucleomorphs.</title>
        <authorList>
            <consortium name="DOE Joint Genome Institute"/>
            <person name="Curtis B.A."/>
            <person name="Tanifuji G."/>
            <person name="Burki F."/>
            <person name="Gruber A."/>
            <person name="Irimia M."/>
            <person name="Maruyama S."/>
            <person name="Arias M.C."/>
            <person name="Ball S.G."/>
            <person name="Gile G.H."/>
            <person name="Hirakawa Y."/>
            <person name="Hopkins J.F."/>
            <person name="Kuo A."/>
            <person name="Rensing S.A."/>
            <person name="Schmutz J."/>
            <person name="Symeonidi A."/>
            <person name="Elias M."/>
            <person name="Eveleigh R.J."/>
            <person name="Herman E.K."/>
            <person name="Klute M.J."/>
            <person name="Nakayama T."/>
            <person name="Obornik M."/>
            <person name="Reyes-Prieto A."/>
            <person name="Armbrust E.V."/>
            <person name="Aves S.J."/>
            <person name="Beiko R.G."/>
            <person name="Coutinho P."/>
            <person name="Dacks J.B."/>
            <person name="Durnford D.G."/>
            <person name="Fast N.M."/>
            <person name="Green B.R."/>
            <person name="Grisdale C.J."/>
            <person name="Hempel F."/>
            <person name="Henrissat B."/>
            <person name="Hoppner M.P."/>
            <person name="Ishida K."/>
            <person name="Kim E."/>
            <person name="Koreny L."/>
            <person name="Kroth P.G."/>
            <person name="Liu Y."/>
            <person name="Malik S.B."/>
            <person name="Maier U.G."/>
            <person name="McRose D."/>
            <person name="Mock T."/>
            <person name="Neilson J.A."/>
            <person name="Onodera N.T."/>
            <person name="Poole A.M."/>
            <person name="Pritham E.J."/>
            <person name="Richards T.A."/>
            <person name="Rocap G."/>
            <person name="Roy S.W."/>
            <person name="Sarai C."/>
            <person name="Schaack S."/>
            <person name="Shirato S."/>
            <person name="Slamovits C.H."/>
            <person name="Spencer D.F."/>
            <person name="Suzuki S."/>
            <person name="Worden A.Z."/>
            <person name="Zauner S."/>
            <person name="Barry K."/>
            <person name="Bell C."/>
            <person name="Bharti A.K."/>
            <person name="Crow J.A."/>
            <person name="Grimwood J."/>
            <person name="Kramer R."/>
            <person name="Lindquist E."/>
            <person name="Lucas S."/>
            <person name="Salamov A."/>
            <person name="McFadden G.I."/>
            <person name="Lane C.E."/>
            <person name="Keeling P.J."/>
            <person name="Gray M.W."/>
            <person name="Grigoriev I.V."/>
            <person name="Archibald J.M."/>
        </authorList>
    </citation>
    <scope>NUCLEOTIDE SEQUENCE</scope>
    <source>
        <strain evidence="2 4">CCMP2712</strain>
    </source>
</reference>
<feature type="domain" description="B30.2/SPRY" evidence="1">
    <location>
        <begin position="1"/>
        <end position="189"/>
    </location>
</feature>
<dbReference type="PROSITE" id="PS50188">
    <property type="entry name" value="B302_SPRY"/>
    <property type="match status" value="1"/>
</dbReference>
<dbReference type="InterPro" id="IPR013320">
    <property type="entry name" value="ConA-like_dom_sf"/>
</dbReference>
<dbReference type="InterPro" id="IPR043136">
    <property type="entry name" value="B30.2/SPRY_sf"/>
</dbReference>
<dbReference type="HOGENOM" id="CLU_1436971_0_0_1"/>
<organism evidence="2">
    <name type="scientific">Guillardia theta (strain CCMP2712)</name>
    <name type="common">Cryptophyte</name>
    <dbReference type="NCBI Taxonomy" id="905079"/>
    <lineage>
        <taxon>Eukaryota</taxon>
        <taxon>Cryptophyceae</taxon>
        <taxon>Pyrenomonadales</taxon>
        <taxon>Geminigeraceae</taxon>
        <taxon>Guillardia</taxon>
    </lineage>
</organism>
<reference evidence="3" key="3">
    <citation type="submission" date="2016-03" db="UniProtKB">
        <authorList>
            <consortium name="EnsemblProtists"/>
        </authorList>
    </citation>
    <scope>IDENTIFICATION</scope>
</reference>
<evidence type="ECO:0000313" key="2">
    <source>
        <dbReference type="EMBL" id="EKX52103.1"/>
    </source>
</evidence>
<protein>
    <recommendedName>
        <fullName evidence="1">B30.2/SPRY domain-containing protein</fullName>
    </recommendedName>
</protein>
<evidence type="ECO:0000313" key="4">
    <source>
        <dbReference type="Proteomes" id="UP000011087"/>
    </source>
</evidence>
<gene>
    <name evidence="2" type="ORF">GUITHDRAFT_150683</name>
</gene>
<dbReference type="GeneID" id="17308796"/>
<evidence type="ECO:0000313" key="3">
    <source>
        <dbReference type="EnsemblProtists" id="EKX52103"/>
    </source>
</evidence>
<dbReference type="CDD" id="cd11709">
    <property type="entry name" value="SPRY"/>
    <property type="match status" value="1"/>
</dbReference>
<sequence>MSRRSRALLAGNCHVAFNSQECAREFSISADRSIARKLHETSSPIIASTTRLPSDWLHIKITFEIRASPQRPSIGREIRLGLMRERRLDPDFLHSYSLGSDENSWAVSLRSRDVFHLHNNNHTRLAGVHFSDADHISIVLNRQHQTASFSLNDAQQLVCFQGVDERVVPLVSISAPAVCDVAILPCEVW</sequence>
<dbReference type="InterPro" id="IPR001870">
    <property type="entry name" value="B30.2/SPRY"/>
</dbReference>
<accession>L1JVH5</accession>
<proteinExistence type="predicted"/>
<dbReference type="KEGG" id="gtt:GUITHDRAFT_150683"/>
<dbReference type="OrthoDB" id="6359816at2759"/>
<keyword evidence="4" id="KW-1185">Reference proteome</keyword>
<dbReference type="AlphaFoldDB" id="L1JVH5"/>
<evidence type="ECO:0000259" key="1">
    <source>
        <dbReference type="PROSITE" id="PS50188"/>
    </source>
</evidence>
<dbReference type="RefSeq" id="XP_005839083.1">
    <property type="nucleotide sequence ID" value="XM_005839026.1"/>
</dbReference>
<name>L1JVH5_GUITC</name>
<reference evidence="4" key="2">
    <citation type="submission" date="2012-11" db="EMBL/GenBank/DDBJ databases">
        <authorList>
            <person name="Kuo A."/>
            <person name="Curtis B.A."/>
            <person name="Tanifuji G."/>
            <person name="Burki F."/>
            <person name="Gruber A."/>
            <person name="Irimia M."/>
            <person name="Maruyama S."/>
            <person name="Arias M.C."/>
            <person name="Ball S.G."/>
            <person name="Gile G.H."/>
            <person name="Hirakawa Y."/>
            <person name="Hopkins J.F."/>
            <person name="Rensing S.A."/>
            <person name="Schmutz J."/>
            <person name="Symeonidi A."/>
            <person name="Elias M."/>
            <person name="Eveleigh R.J."/>
            <person name="Herman E.K."/>
            <person name="Klute M.J."/>
            <person name="Nakayama T."/>
            <person name="Obornik M."/>
            <person name="Reyes-Prieto A."/>
            <person name="Armbrust E.V."/>
            <person name="Aves S.J."/>
            <person name="Beiko R.G."/>
            <person name="Coutinho P."/>
            <person name="Dacks J.B."/>
            <person name="Durnford D.G."/>
            <person name="Fast N.M."/>
            <person name="Green B.R."/>
            <person name="Grisdale C."/>
            <person name="Hempe F."/>
            <person name="Henrissat B."/>
            <person name="Hoppner M.P."/>
            <person name="Ishida K.-I."/>
            <person name="Kim E."/>
            <person name="Koreny L."/>
            <person name="Kroth P.G."/>
            <person name="Liu Y."/>
            <person name="Malik S.-B."/>
            <person name="Maier U.G."/>
            <person name="McRose D."/>
            <person name="Mock T."/>
            <person name="Neilson J.A."/>
            <person name="Onodera N.T."/>
            <person name="Poole A.M."/>
            <person name="Pritham E.J."/>
            <person name="Richards T.A."/>
            <person name="Rocap G."/>
            <person name="Roy S.W."/>
            <person name="Sarai C."/>
            <person name="Schaack S."/>
            <person name="Shirato S."/>
            <person name="Slamovits C.H."/>
            <person name="Spencer D.F."/>
            <person name="Suzuki S."/>
            <person name="Worden A.Z."/>
            <person name="Zauner S."/>
            <person name="Barry K."/>
            <person name="Bell C."/>
            <person name="Bharti A.K."/>
            <person name="Crow J.A."/>
            <person name="Grimwood J."/>
            <person name="Kramer R."/>
            <person name="Lindquist E."/>
            <person name="Lucas S."/>
            <person name="Salamov A."/>
            <person name="McFadden G.I."/>
            <person name="Lane C.E."/>
            <person name="Keeling P.J."/>
            <person name="Gray M.W."/>
            <person name="Grigoriev I.V."/>
            <person name="Archibald J.M."/>
        </authorList>
    </citation>
    <scope>NUCLEOTIDE SEQUENCE</scope>
    <source>
        <strain evidence="4">CCMP2712</strain>
    </source>
</reference>
<dbReference type="PaxDb" id="55529-EKX52103"/>
<dbReference type="Gene3D" id="2.60.120.920">
    <property type="match status" value="1"/>
</dbReference>
<dbReference type="EMBL" id="JH992973">
    <property type="protein sequence ID" value="EKX52103.1"/>
    <property type="molecule type" value="Genomic_DNA"/>
</dbReference>